<dbReference type="InterPro" id="IPR044917">
    <property type="entry name" value="PRIMPOL"/>
</dbReference>
<dbReference type="STRING" id="7897.ENSLACP00000008436"/>
<proteinExistence type="inferred from homology"/>
<dbReference type="Pfam" id="PF03121">
    <property type="entry name" value="Herpes_UL52"/>
    <property type="match status" value="1"/>
</dbReference>
<dbReference type="AlphaFoldDB" id="H3AFL5"/>
<evidence type="ECO:0000256" key="2">
    <source>
        <dbReference type="ARBA" id="ARBA00012417"/>
    </source>
</evidence>
<evidence type="ECO:0000256" key="3">
    <source>
        <dbReference type="ARBA" id="ARBA00022478"/>
    </source>
</evidence>
<evidence type="ECO:0000313" key="9">
    <source>
        <dbReference type="Ensembl" id="ENSLACP00000008436.1"/>
    </source>
</evidence>
<evidence type="ECO:0000256" key="6">
    <source>
        <dbReference type="ARBA" id="ARBA00044677"/>
    </source>
</evidence>
<dbReference type="Proteomes" id="UP000008672">
    <property type="component" value="Unassembled WGS sequence"/>
</dbReference>
<dbReference type="GO" id="GO:0006264">
    <property type="term" value="P:mitochondrial DNA replication"/>
    <property type="evidence" value="ECO:0007669"/>
    <property type="project" value="TreeGrafter"/>
</dbReference>
<name>H3AFL5_LATCH</name>
<dbReference type="EMBL" id="AFYH01195752">
    <property type="status" value="NOT_ANNOTATED_CDS"/>
    <property type="molecule type" value="Genomic_DNA"/>
</dbReference>
<dbReference type="GeneTree" id="ENSGT00390000003901"/>
<evidence type="ECO:0000256" key="1">
    <source>
        <dbReference type="ARBA" id="ARBA00009762"/>
    </source>
</evidence>
<protein>
    <recommendedName>
        <fullName evidence="5">DNA-directed primase/polymerase protein</fullName>
        <ecNumber evidence="7">2.7.7.102</ecNumber>
        <ecNumber evidence="2">2.7.7.7</ecNumber>
    </recommendedName>
</protein>
<dbReference type="FunCoup" id="H3AFL5">
    <property type="interactions" value="2432"/>
</dbReference>
<comment type="catalytic activity">
    <reaction evidence="8">
        <text>DNA(n) + a 2'-deoxyribonucleoside 5'-triphosphate = DNA(n+1) + diphosphate</text>
        <dbReference type="Rhea" id="RHEA:22508"/>
        <dbReference type="Rhea" id="RHEA-COMP:17339"/>
        <dbReference type="Rhea" id="RHEA-COMP:17340"/>
        <dbReference type="ChEBI" id="CHEBI:33019"/>
        <dbReference type="ChEBI" id="CHEBI:61560"/>
        <dbReference type="ChEBI" id="CHEBI:173112"/>
        <dbReference type="EC" id="2.7.7.7"/>
    </reaction>
    <physiologicalReaction direction="left-to-right" evidence="8">
        <dbReference type="Rhea" id="RHEA:22509"/>
    </physiologicalReaction>
</comment>
<organism evidence="9 10">
    <name type="scientific">Latimeria chalumnae</name>
    <name type="common">Coelacanth</name>
    <dbReference type="NCBI Taxonomy" id="7897"/>
    <lineage>
        <taxon>Eukaryota</taxon>
        <taxon>Metazoa</taxon>
        <taxon>Chordata</taxon>
        <taxon>Craniata</taxon>
        <taxon>Vertebrata</taxon>
        <taxon>Euteleostomi</taxon>
        <taxon>Coelacanthiformes</taxon>
        <taxon>Coelacanthidae</taxon>
        <taxon>Latimeria</taxon>
    </lineage>
</organism>
<reference evidence="9" key="2">
    <citation type="submission" date="2025-08" db="UniProtKB">
        <authorList>
            <consortium name="Ensembl"/>
        </authorList>
    </citation>
    <scope>IDENTIFICATION</scope>
</reference>
<dbReference type="EC" id="2.7.7.102" evidence="7"/>
<comment type="catalytic activity">
    <reaction evidence="6">
        <text>ssDNA + n NTP = ssDNA/pppN(pN)n-1 hybrid + (n-1) diphosphate.</text>
        <dbReference type="EC" id="2.7.7.102"/>
    </reaction>
</comment>
<sequence length="566" mass="65321">MTTRDWKQRLEKVENLTVRFERCPLQLPYRPRLSKPWQPSSLWRIFCRQNLAFNFARSSKQEVHVFAMETKAKEAGKRLYLVTSYAELWHYYKAHRESLMHCYEVIPEGSVCKLYFDLEFQKLANPACDGKLMVTKLIQYVCQKLEEFYKIRCTEKDVLILDSSTEEKFSQHLIFVTLDAVFKDNTHVVEGNFVRNILQPAIAEVCKRPSNLLAAGGYENMVLASPSRMWDPRVLTATNHGMHDEESEGPKPKKLKTAVLEFSKDLPNMDLSFLVVNTKDGFSQLFVDLGVYTKNRNFRLYKSSKVGKDAMFEVAEGSKFVPKPPKNTSVEEQFFLYSLVSNIRFSDSLKILTCDKCEWDVEKVGYTSSDRRSVDAVLGDQKSPYPEIDQFVISVVNKDGIQGGIRCWTYFSVEELLVYEISKYRWCENIGRAHKSNHIMIVVNLKNLVWYQKCHDPVCRVQQFKSQSYPLPEEVCLDFFFTEKSGEFTQLCCVSSLKRKARKPVQSDSSRGEIQDEDWDDGFDDDAYLEAAEKAECDATAGVSMPDWRCTENEVPDKLLLDAAAQ</sequence>
<accession>H3AFL5</accession>
<evidence type="ECO:0000256" key="5">
    <source>
        <dbReference type="ARBA" id="ARBA00026139"/>
    </source>
</evidence>
<dbReference type="GO" id="GO:0031297">
    <property type="term" value="P:replication fork processing"/>
    <property type="evidence" value="ECO:0007669"/>
    <property type="project" value="TreeGrafter"/>
</dbReference>
<dbReference type="EMBL" id="AFYH01195751">
    <property type="status" value="NOT_ANNOTATED_CDS"/>
    <property type="molecule type" value="Genomic_DNA"/>
</dbReference>
<dbReference type="OMA" id="HYEVIQD"/>
<keyword evidence="10" id="KW-1185">Reference proteome</keyword>
<keyword evidence="4" id="KW-0548">Nucleotidyltransferase</keyword>
<keyword evidence="4" id="KW-0808">Transferase</keyword>
<dbReference type="eggNOG" id="ENOG502QS1Q">
    <property type="taxonomic scope" value="Eukaryota"/>
</dbReference>
<reference evidence="9" key="3">
    <citation type="submission" date="2025-09" db="UniProtKB">
        <authorList>
            <consortium name="Ensembl"/>
        </authorList>
    </citation>
    <scope>IDENTIFICATION</scope>
</reference>
<dbReference type="Ensembl" id="ENSLACT00000008504.1">
    <property type="protein sequence ID" value="ENSLACP00000008436.1"/>
    <property type="gene ID" value="ENSLACG00000007468.1"/>
</dbReference>
<evidence type="ECO:0000256" key="7">
    <source>
        <dbReference type="ARBA" id="ARBA00044768"/>
    </source>
</evidence>
<dbReference type="InParanoid" id="H3AFL5"/>
<evidence type="ECO:0000313" key="10">
    <source>
        <dbReference type="Proteomes" id="UP000008672"/>
    </source>
</evidence>
<dbReference type="PANTHER" id="PTHR31399">
    <property type="entry name" value="DNA-DIRECTED PRIMASE / POLYMERASE PROTEIN"/>
    <property type="match status" value="1"/>
</dbReference>
<gene>
    <name evidence="9" type="primary">PRIMPOL</name>
</gene>
<dbReference type="GO" id="GO:0005759">
    <property type="term" value="C:mitochondrial matrix"/>
    <property type="evidence" value="ECO:0007669"/>
    <property type="project" value="TreeGrafter"/>
</dbReference>
<keyword evidence="4" id="KW-0239">DNA-directed DNA polymerase</keyword>
<dbReference type="EC" id="2.7.7.7" evidence="2"/>
<dbReference type="GO" id="GO:0042276">
    <property type="term" value="P:error-prone translesion synthesis"/>
    <property type="evidence" value="ECO:0007669"/>
    <property type="project" value="InterPro"/>
</dbReference>
<evidence type="ECO:0000256" key="8">
    <source>
        <dbReference type="ARBA" id="ARBA00047303"/>
    </source>
</evidence>
<dbReference type="PANTHER" id="PTHR31399:SF0">
    <property type="entry name" value="DNA-DIRECTED PRIMASE_POLYMERASE PROTEIN"/>
    <property type="match status" value="1"/>
</dbReference>
<dbReference type="GO" id="GO:0003887">
    <property type="term" value="F:DNA-directed DNA polymerase activity"/>
    <property type="evidence" value="ECO:0007669"/>
    <property type="project" value="UniProtKB-KW"/>
</dbReference>
<keyword evidence="3" id="KW-0804">Transcription</keyword>
<evidence type="ECO:0000256" key="4">
    <source>
        <dbReference type="ARBA" id="ARBA00022932"/>
    </source>
</evidence>
<dbReference type="GO" id="GO:0009411">
    <property type="term" value="P:response to UV"/>
    <property type="evidence" value="ECO:0007669"/>
    <property type="project" value="TreeGrafter"/>
</dbReference>
<keyword evidence="3" id="KW-0240">DNA-directed RNA polymerase</keyword>
<dbReference type="GO" id="GO:0003682">
    <property type="term" value="F:chromatin binding"/>
    <property type="evidence" value="ECO:0007669"/>
    <property type="project" value="TreeGrafter"/>
</dbReference>
<dbReference type="HOGENOM" id="CLU_027838_0_0_1"/>
<dbReference type="GO" id="GO:0005634">
    <property type="term" value="C:nucleus"/>
    <property type="evidence" value="ECO:0007669"/>
    <property type="project" value="TreeGrafter"/>
</dbReference>
<reference evidence="10" key="1">
    <citation type="submission" date="2011-08" db="EMBL/GenBank/DDBJ databases">
        <title>The draft genome of Latimeria chalumnae.</title>
        <authorList>
            <person name="Di Palma F."/>
            <person name="Alfoldi J."/>
            <person name="Johnson J."/>
            <person name="Berlin A."/>
            <person name="Gnerre S."/>
            <person name="Jaffe D."/>
            <person name="MacCallum I."/>
            <person name="Young S."/>
            <person name="Walker B.J."/>
            <person name="Lander E."/>
            <person name="Lindblad-Toh K."/>
        </authorList>
    </citation>
    <scope>NUCLEOTIDE SEQUENCE [LARGE SCALE GENOMIC DNA]</scope>
    <source>
        <strain evidence="10">Wild caught</strain>
    </source>
</reference>
<dbReference type="GO" id="GO:0000428">
    <property type="term" value="C:DNA-directed RNA polymerase complex"/>
    <property type="evidence" value="ECO:0007669"/>
    <property type="project" value="UniProtKB-KW"/>
</dbReference>
<comment type="similarity">
    <text evidence="1">Belongs to the eukaryotic-type primase small subunit family.</text>
</comment>